<evidence type="ECO:0000313" key="7">
    <source>
        <dbReference type="Proteomes" id="UP000619761"/>
    </source>
</evidence>
<evidence type="ECO:0000256" key="4">
    <source>
        <dbReference type="ARBA" id="ARBA00025078"/>
    </source>
</evidence>
<feature type="transmembrane region" description="Helical" evidence="5">
    <location>
        <begin position="140"/>
        <end position="162"/>
    </location>
</feature>
<organism evidence="6 7">
    <name type="scientific">Cellvibrio zantedeschiae</name>
    <dbReference type="NCBI Taxonomy" id="1237077"/>
    <lineage>
        <taxon>Bacteria</taxon>
        <taxon>Pseudomonadati</taxon>
        <taxon>Pseudomonadota</taxon>
        <taxon>Gammaproteobacteria</taxon>
        <taxon>Cellvibrionales</taxon>
        <taxon>Cellvibrionaceae</taxon>
        <taxon>Cellvibrio</taxon>
    </lineage>
</organism>
<protein>
    <recommendedName>
        <fullName evidence="2">Flagellar biosynthetic protein FlhB</fullName>
    </recommendedName>
</protein>
<evidence type="ECO:0000256" key="1">
    <source>
        <dbReference type="ARBA" id="ARBA00010690"/>
    </source>
</evidence>
<name>A0ABQ3B9D2_9GAMM</name>
<keyword evidence="3" id="KW-0813">Transport</keyword>
<dbReference type="PANTHER" id="PTHR30531:SF12">
    <property type="entry name" value="FLAGELLAR BIOSYNTHETIC PROTEIN FLHB"/>
    <property type="match status" value="1"/>
</dbReference>
<keyword evidence="6" id="KW-0969">Cilium</keyword>
<feature type="transmembrane region" description="Helical" evidence="5">
    <location>
        <begin position="187"/>
        <end position="209"/>
    </location>
</feature>
<evidence type="ECO:0000256" key="2">
    <source>
        <dbReference type="ARBA" id="ARBA00021622"/>
    </source>
</evidence>
<dbReference type="Gene3D" id="3.40.1690.10">
    <property type="entry name" value="secretion proteins EscU"/>
    <property type="match status" value="1"/>
</dbReference>
<evidence type="ECO:0000313" key="6">
    <source>
        <dbReference type="EMBL" id="GGY84996.1"/>
    </source>
</evidence>
<gene>
    <name evidence="6" type="primary">flhB</name>
    <name evidence="6" type="ORF">GCM10011613_32610</name>
</gene>
<keyword evidence="3" id="KW-1006">Bacterial flagellum protein export</keyword>
<keyword evidence="5" id="KW-0472">Membrane</keyword>
<comment type="caution">
    <text evidence="6">The sequence shown here is derived from an EMBL/GenBank/DDBJ whole genome shotgun (WGS) entry which is preliminary data.</text>
</comment>
<evidence type="ECO:0000256" key="5">
    <source>
        <dbReference type="SAM" id="Phobius"/>
    </source>
</evidence>
<feature type="transmembrane region" description="Helical" evidence="5">
    <location>
        <begin position="90"/>
        <end position="119"/>
    </location>
</feature>
<keyword evidence="7" id="KW-1185">Reference proteome</keyword>
<dbReference type="PRINTS" id="PR00950">
    <property type="entry name" value="TYPE3IMSPROT"/>
</dbReference>
<comment type="function">
    <text evidence="4">Required for formation of the rod structure in the basal body of the flagellar apparatus. Together with FliI and FliH, may constitute the export apparatus of flagellin.</text>
</comment>
<dbReference type="Proteomes" id="UP000619761">
    <property type="component" value="Unassembled WGS sequence"/>
</dbReference>
<keyword evidence="3" id="KW-0653">Protein transport</keyword>
<dbReference type="EMBL" id="BMYZ01000003">
    <property type="protein sequence ID" value="GGY84996.1"/>
    <property type="molecule type" value="Genomic_DNA"/>
</dbReference>
<dbReference type="SUPFAM" id="SSF160544">
    <property type="entry name" value="EscU C-terminal domain-like"/>
    <property type="match status" value="1"/>
</dbReference>
<keyword evidence="6" id="KW-0282">Flagellum</keyword>
<keyword evidence="6" id="KW-0966">Cell projection</keyword>
<dbReference type="Pfam" id="PF01312">
    <property type="entry name" value="Bac_export_2"/>
    <property type="match status" value="1"/>
</dbReference>
<comment type="similarity">
    <text evidence="1">Belongs to the type III secretion exporter family.</text>
</comment>
<proteinExistence type="inferred from homology"/>
<dbReference type="PANTHER" id="PTHR30531">
    <property type="entry name" value="FLAGELLAR BIOSYNTHETIC PROTEIN FLHB"/>
    <property type="match status" value="1"/>
</dbReference>
<dbReference type="InterPro" id="IPR029025">
    <property type="entry name" value="T3SS_substrate_exporter_C"/>
</dbReference>
<dbReference type="InterPro" id="IPR006135">
    <property type="entry name" value="T3SS_substrate_exporter"/>
</dbReference>
<reference evidence="7" key="1">
    <citation type="journal article" date="2019" name="Int. J. Syst. Evol. Microbiol.">
        <title>The Global Catalogue of Microorganisms (GCM) 10K type strain sequencing project: providing services to taxonomists for standard genome sequencing and annotation.</title>
        <authorList>
            <consortium name="The Broad Institute Genomics Platform"/>
            <consortium name="The Broad Institute Genome Sequencing Center for Infectious Disease"/>
            <person name="Wu L."/>
            <person name="Ma J."/>
        </authorList>
    </citation>
    <scope>NUCLEOTIDE SEQUENCE [LARGE SCALE GENOMIC DNA]</scope>
    <source>
        <strain evidence="7">KCTC 32239</strain>
    </source>
</reference>
<dbReference type="RefSeq" id="WP_189420513.1">
    <property type="nucleotide sequence ID" value="NZ_BMYZ01000003.1"/>
</dbReference>
<evidence type="ECO:0000256" key="3">
    <source>
        <dbReference type="ARBA" id="ARBA00023225"/>
    </source>
</evidence>
<keyword evidence="5" id="KW-1133">Transmembrane helix</keyword>
<keyword evidence="5" id="KW-0812">Transmembrane</keyword>
<sequence>MENQADKSQDATPYKLEEAKKKGQVGKSHEFVSACSLCVMSFGICISIPKLVNILSIQTTSWIKNTNEIVKSPILVIAQLKSFAGDAFEIIGSIMALGVLAAVLSSLLHIGSVFSLYPLKFDLEKLNPVNGIKKIISIRGLVELFKLVLKVIFFAIATFFVWRQFKVQILHPGTLSPYAILNSWKTALVAMTVSILIVFILFAIFDLWYSKREFAKKMRMSTRDIKDEYRKREGDPELKNKRKKNLVELLRNLGGASKIRNADVIITNPTHVAVALQYRSKTMALPIVLTKGRGFFAKFIIKRAKMHGIPVYRRPSLARKLYAEVAVNNVIPTSEQQIIADIYKEIIKSPNSKVFL</sequence>
<accession>A0ABQ3B9D2</accession>